<sequence length="163" mass="19278">MPKSINDVQSFLTVIADYLQTVTQWTSDQLIQNHTLLNQVVCEHQRIPWKRLAGKLGIKHQQLYRWYFDTFQRNLCGHMAPADMQLMRHYILMALQNDSPLNSEFQELLKSLLSKKYQRNVFTVAFNNTKRVLHKQMLTKSQKIDKLADALLQKKFENQKSNQ</sequence>
<reference evidence="2 3" key="2">
    <citation type="submission" date="2024-07" db="EMBL/GenBank/DDBJ databases">
        <authorList>
            <person name="Akdeniz Z."/>
        </authorList>
    </citation>
    <scope>NUCLEOTIDE SEQUENCE [LARGE SCALE GENOMIC DNA]</scope>
</reference>
<protein>
    <submittedName>
        <fullName evidence="1">Uncharacterized protein</fullName>
    </submittedName>
</protein>
<evidence type="ECO:0000313" key="1">
    <source>
        <dbReference type="EMBL" id="CAI9953912.1"/>
    </source>
</evidence>
<comment type="caution">
    <text evidence="1">The sequence shown here is derived from an EMBL/GenBank/DDBJ whole genome shotgun (WGS) entry which is preliminary data.</text>
</comment>
<dbReference type="EMBL" id="CATOUU010000842">
    <property type="protein sequence ID" value="CAI9953912.1"/>
    <property type="molecule type" value="Genomic_DNA"/>
</dbReference>
<name>A0AA86QI55_9EUKA</name>
<organism evidence="1">
    <name type="scientific">Hexamita inflata</name>
    <dbReference type="NCBI Taxonomy" id="28002"/>
    <lineage>
        <taxon>Eukaryota</taxon>
        <taxon>Metamonada</taxon>
        <taxon>Diplomonadida</taxon>
        <taxon>Hexamitidae</taxon>
        <taxon>Hexamitinae</taxon>
        <taxon>Hexamita</taxon>
    </lineage>
</organism>
<keyword evidence="3" id="KW-1185">Reference proteome</keyword>
<reference evidence="1" key="1">
    <citation type="submission" date="2023-06" db="EMBL/GenBank/DDBJ databases">
        <authorList>
            <person name="Kurt Z."/>
        </authorList>
    </citation>
    <scope>NUCLEOTIDE SEQUENCE</scope>
</reference>
<evidence type="ECO:0000313" key="3">
    <source>
        <dbReference type="Proteomes" id="UP001642409"/>
    </source>
</evidence>
<dbReference type="AlphaFoldDB" id="A0AA86QI55"/>
<evidence type="ECO:0000313" key="2">
    <source>
        <dbReference type="EMBL" id="CAL6079636.1"/>
    </source>
</evidence>
<gene>
    <name evidence="1" type="ORF">HINF_LOCUS41557</name>
    <name evidence="2" type="ORF">HINF_LOCUS59481</name>
</gene>
<dbReference type="EMBL" id="CAXDID020000341">
    <property type="protein sequence ID" value="CAL6079636.1"/>
    <property type="molecule type" value="Genomic_DNA"/>
</dbReference>
<accession>A0AA86QI55</accession>
<dbReference type="Proteomes" id="UP001642409">
    <property type="component" value="Unassembled WGS sequence"/>
</dbReference>
<proteinExistence type="predicted"/>